<dbReference type="InterPro" id="IPR051815">
    <property type="entry name" value="Molybdate_resp_trans_reg"/>
</dbReference>
<dbReference type="EMBL" id="CP015243">
    <property type="protein sequence ID" value="ANF57093.1"/>
    <property type="molecule type" value="Genomic_DNA"/>
</dbReference>
<dbReference type="KEGG" id="haa:A5892_06120"/>
<accession>A0A172YCZ6</accession>
<dbReference type="PANTHER" id="PTHR30432">
    <property type="entry name" value="TRANSCRIPTIONAL REGULATOR MODE"/>
    <property type="match status" value="1"/>
</dbReference>
<evidence type="ECO:0000313" key="1">
    <source>
        <dbReference type="EMBL" id="ANF57093.1"/>
    </source>
</evidence>
<dbReference type="Gene3D" id="1.10.10.10">
    <property type="entry name" value="Winged helix-like DNA-binding domain superfamily/Winged helix DNA-binding domain"/>
    <property type="match status" value="1"/>
</dbReference>
<proteinExistence type="predicted"/>
<dbReference type="RefSeq" id="WP_064122051.1">
    <property type="nucleotide sequence ID" value="NZ_CP015243.1"/>
</dbReference>
<dbReference type="InterPro" id="IPR036388">
    <property type="entry name" value="WH-like_DNA-bd_sf"/>
</dbReference>
<gene>
    <name evidence="1" type="ORF">A5892_06120</name>
</gene>
<reference evidence="1 2" key="1">
    <citation type="submission" date="2016-04" db="EMBL/GenBank/DDBJ databases">
        <title>Complete Genome Sequence of Halotalea alkalilenta IHB B 13600.</title>
        <authorList>
            <person name="Swarnkar M.K."/>
            <person name="Sharma A."/>
            <person name="Kaushal K."/>
            <person name="Soni R."/>
            <person name="Rana S."/>
            <person name="Singh A.K."/>
            <person name="Gulati A."/>
        </authorList>
    </citation>
    <scope>NUCLEOTIDE SEQUENCE [LARGE SCALE GENOMIC DNA]</scope>
    <source>
        <strain evidence="1 2">IHB B 13600</strain>
    </source>
</reference>
<organism evidence="1 2">
    <name type="scientific">Halotalea alkalilenta</name>
    <dbReference type="NCBI Taxonomy" id="376489"/>
    <lineage>
        <taxon>Bacteria</taxon>
        <taxon>Pseudomonadati</taxon>
        <taxon>Pseudomonadota</taxon>
        <taxon>Gammaproteobacteria</taxon>
        <taxon>Oceanospirillales</taxon>
        <taxon>Halomonadaceae</taxon>
        <taxon>Halotalea</taxon>
    </lineage>
</organism>
<dbReference type="InterPro" id="IPR036390">
    <property type="entry name" value="WH_DNA-bd_sf"/>
</dbReference>
<name>A0A172YCZ6_9GAMM</name>
<dbReference type="PANTHER" id="PTHR30432:SF1">
    <property type="entry name" value="DNA-BINDING TRANSCRIPTIONAL DUAL REGULATOR MODE"/>
    <property type="match status" value="1"/>
</dbReference>
<keyword evidence="2" id="KW-1185">Reference proteome</keyword>
<dbReference type="STRING" id="376489.A5892_06120"/>
<dbReference type="AlphaFoldDB" id="A0A172YCZ6"/>
<protein>
    <submittedName>
        <fullName evidence="1">Uncharacterized protein</fullName>
    </submittedName>
</protein>
<evidence type="ECO:0000313" key="2">
    <source>
        <dbReference type="Proteomes" id="UP000077875"/>
    </source>
</evidence>
<sequence>MVERRTTNTPRLRIRLSLSDELTLGSGKMDLLEAIERHGSISAASRSMGLSYKKAWQLVETMNRCLVEPVVVTSSGGHQRGGARLTPFGVALLARLRALSLHLDEAARDELDALGKLLKPAAT</sequence>
<dbReference type="SUPFAM" id="SSF46785">
    <property type="entry name" value="Winged helix' DNA-binding domain"/>
    <property type="match status" value="1"/>
</dbReference>
<dbReference type="Proteomes" id="UP000077875">
    <property type="component" value="Chromosome"/>
</dbReference>